<feature type="region of interest" description="Disordered" evidence="1">
    <location>
        <begin position="37"/>
        <end position="67"/>
    </location>
</feature>
<evidence type="ECO:0000256" key="1">
    <source>
        <dbReference type="SAM" id="MobiDB-lite"/>
    </source>
</evidence>
<dbReference type="EMBL" id="AXCZ01000070">
    <property type="protein sequence ID" value="KGM13062.1"/>
    <property type="molecule type" value="Genomic_DNA"/>
</dbReference>
<protein>
    <submittedName>
        <fullName evidence="2">Uncharacterized protein</fullName>
    </submittedName>
</protein>
<keyword evidence="3" id="KW-1185">Reference proteome</keyword>
<dbReference type="Proteomes" id="UP000054314">
    <property type="component" value="Unassembled WGS sequence"/>
</dbReference>
<dbReference type="RefSeq" id="WP_035060054.1">
    <property type="nucleotide sequence ID" value="NZ_AXCZ01000070.1"/>
</dbReference>
<accession>A0A0A0BZC0</accession>
<dbReference type="OrthoDB" id="4823400at2"/>
<dbReference type="AlphaFoldDB" id="A0A0A0BZC0"/>
<evidence type="ECO:0000313" key="2">
    <source>
        <dbReference type="EMBL" id="KGM13062.1"/>
    </source>
</evidence>
<name>A0A0A0BZC0_9CELL</name>
<proteinExistence type="predicted"/>
<comment type="caution">
    <text evidence="2">The sequence shown here is derived from an EMBL/GenBank/DDBJ whole genome shotgun (WGS) entry which is preliminary data.</text>
</comment>
<gene>
    <name evidence="2" type="ORF">N869_16390</name>
</gene>
<reference evidence="2 3" key="1">
    <citation type="submission" date="2013-08" db="EMBL/GenBank/DDBJ databases">
        <title>Genome sequencing of Cellulomonas bogoriensis 69B4.</title>
        <authorList>
            <person name="Chen F."/>
            <person name="Li Y."/>
            <person name="Wang G."/>
        </authorList>
    </citation>
    <scope>NUCLEOTIDE SEQUENCE [LARGE SCALE GENOMIC DNA]</scope>
    <source>
        <strain evidence="2 3">69B4</strain>
    </source>
</reference>
<sequence length="410" mass="43665">MRRVLTWTAAVTALAVVAGGGWYGWNEGWWQESAPVEPVAAATPDRDRPPARGQLPTGGDGPVQQGAGLPPFYELRPSLLGDLGPGWVLTVHRPARWDEDQWWESSSATVFVVSPEGRHYRVAEVDDGLDVAPVRWVAGERRVAVLVEEGGRASGEYRWHGGVVTPGWLDLLSGEIELDEDALLVGDGPWTWGRPLTSPDGRRVVERSSGAEVVVSTGRRERIVEHGLRGRSCAPVGWSDEDSVLLLCSRAPGDEEEDGSGSGGSADEEWDPTPVLFALDVDEESAERVRAYDEGEPQPLPWSGTPLAGGGVAYVVESRPTGCGEGVEVWDGDGTRAVQGSGPRGDNRFSVEVADGALFVASSPGCGEAAAVELTRHDLGSGRSRVLSAVVGEPWVQGLVGWAVAEDLQD</sequence>
<organism evidence="2 3">
    <name type="scientific">Cellulomonas bogoriensis 69B4 = DSM 16987</name>
    <dbReference type="NCBI Taxonomy" id="1386082"/>
    <lineage>
        <taxon>Bacteria</taxon>
        <taxon>Bacillati</taxon>
        <taxon>Actinomycetota</taxon>
        <taxon>Actinomycetes</taxon>
        <taxon>Micrococcales</taxon>
        <taxon>Cellulomonadaceae</taxon>
        <taxon>Cellulomonas</taxon>
    </lineage>
</organism>
<evidence type="ECO:0000313" key="3">
    <source>
        <dbReference type="Proteomes" id="UP000054314"/>
    </source>
</evidence>
<feature type="region of interest" description="Disordered" evidence="1">
    <location>
        <begin position="251"/>
        <end position="271"/>
    </location>
</feature>